<dbReference type="SUPFAM" id="SSF47384">
    <property type="entry name" value="Homodimeric domain of signal transducing histidine kinase"/>
    <property type="match status" value="1"/>
</dbReference>
<sequence length="380" mass="42645">MPHNDFLQPIDQQSELTTLQILQGVFESAQLGICITDSSYRYVKVNRAYCDLYGYTEAELLGKPFTLVVPPGDHERLEKLHDDFLSGRVDEIAQHWTVRHRSGRDIDIYATAGRLVTPGGHAYKITTAADVSELKTLQKQTEYQQAILIQQAKLAEVGAMVGAIAHQWQQPVNAIALMTQTLPLLLDQGTLTRENLNSHVEQVMQQIRFMSQTMNDFRDFYLPSREQEIFHVSDAIATVRDLLQGQLLKAKATLEISASEPLLYSRGYPSEFKQVVLNIINNALDIFQEQQRHDGHIAIKVEPDESMLTISIRDNGGGIPVELLPDRIFEPFFSTKPDKGTGIGLSLARTIIEEKSGGTIRAENGPEGACFLVRIPRHIR</sequence>
<dbReference type="KEGG" id="din:Selin_0092"/>
<dbReference type="EC" id="2.7.13.3" evidence="2"/>
<evidence type="ECO:0000256" key="3">
    <source>
        <dbReference type="ARBA" id="ARBA00022553"/>
    </source>
</evidence>
<organism evidence="11 12">
    <name type="scientific">Desulfurispirillum indicum (strain ATCC BAA-1389 / DSM 22839 / S5)</name>
    <dbReference type="NCBI Taxonomy" id="653733"/>
    <lineage>
        <taxon>Bacteria</taxon>
        <taxon>Pseudomonadati</taxon>
        <taxon>Chrysiogenota</taxon>
        <taxon>Chrysiogenia</taxon>
        <taxon>Chrysiogenales</taxon>
        <taxon>Chrysiogenaceae</taxon>
        <taxon>Desulfurispirillum</taxon>
    </lineage>
</organism>
<dbReference type="InterPro" id="IPR036890">
    <property type="entry name" value="HATPase_C_sf"/>
</dbReference>
<dbReference type="SMART" id="SM00091">
    <property type="entry name" value="PAS"/>
    <property type="match status" value="1"/>
</dbReference>
<dbReference type="InterPro" id="IPR035965">
    <property type="entry name" value="PAS-like_dom_sf"/>
</dbReference>
<dbReference type="AlphaFoldDB" id="E6W5C0"/>
<evidence type="ECO:0000259" key="9">
    <source>
        <dbReference type="PROSITE" id="PS50109"/>
    </source>
</evidence>
<dbReference type="HOGENOM" id="CLU_000445_133_3_0"/>
<feature type="domain" description="PAS" evidence="10">
    <location>
        <begin position="18"/>
        <end position="88"/>
    </location>
</feature>
<keyword evidence="12" id="KW-1185">Reference proteome</keyword>
<evidence type="ECO:0000313" key="11">
    <source>
        <dbReference type="EMBL" id="ADU64851.1"/>
    </source>
</evidence>
<evidence type="ECO:0000256" key="7">
    <source>
        <dbReference type="ARBA" id="ARBA00022840"/>
    </source>
</evidence>
<keyword evidence="7" id="KW-0067">ATP-binding</keyword>
<dbReference type="InParanoid" id="E6W5C0"/>
<dbReference type="CDD" id="cd00130">
    <property type="entry name" value="PAS"/>
    <property type="match status" value="1"/>
</dbReference>
<evidence type="ECO:0000256" key="4">
    <source>
        <dbReference type="ARBA" id="ARBA00022679"/>
    </source>
</evidence>
<reference evidence="11 12" key="1">
    <citation type="submission" date="2010-12" db="EMBL/GenBank/DDBJ databases">
        <title>Complete sequence of Desulfurispirillum indicum S5.</title>
        <authorList>
            <consortium name="US DOE Joint Genome Institute"/>
            <person name="Lucas S."/>
            <person name="Copeland A."/>
            <person name="Lapidus A."/>
            <person name="Cheng J.-F."/>
            <person name="Goodwin L."/>
            <person name="Pitluck S."/>
            <person name="Chertkov O."/>
            <person name="Held B."/>
            <person name="Detter J.C."/>
            <person name="Han C."/>
            <person name="Tapia R."/>
            <person name="Land M."/>
            <person name="Hauser L."/>
            <person name="Kyrpides N."/>
            <person name="Ivanova N."/>
            <person name="Mikhailova N."/>
            <person name="Haggblom M."/>
            <person name="Rauschenbach I."/>
            <person name="Bini E."/>
            <person name="Woyke T."/>
        </authorList>
    </citation>
    <scope>NUCLEOTIDE SEQUENCE [LARGE SCALE GENOMIC DNA]</scope>
    <source>
        <strain evidence="12">ATCC BAA-1389 / DSM 22839 / S5</strain>
    </source>
</reference>
<dbReference type="GO" id="GO:0005524">
    <property type="term" value="F:ATP binding"/>
    <property type="evidence" value="ECO:0007669"/>
    <property type="project" value="UniProtKB-KW"/>
</dbReference>
<feature type="domain" description="Histidine kinase" evidence="9">
    <location>
        <begin position="163"/>
        <end position="379"/>
    </location>
</feature>
<dbReference type="OrthoDB" id="5365412at2"/>
<comment type="catalytic activity">
    <reaction evidence="1">
        <text>ATP + protein L-histidine = ADP + protein N-phospho-L-histidine.</text>
        <dbReference type="EC" id="2.7.13.3"/>
    </reaction>
</comment>
<dbReference type="Proteomes" id="UP000002572">
    <property type="component" value="Chromosome"/>
</dbReference>
<dbReference type="EMBL" id="CP002432">
    <property type="protein sequence ID" value="ADU64851.1"/>
    <property type="molecule type" value="Genomic_DNA"/>
</dbReference>
<keyword evidence="4" id="KW-0808">Transferase</keyword>
<keyword evidence="8" id="KW-0902">Two-component regulatory system</keyword>
<dbReference type="PROSITE" id="PS50112">
    <property type="entry name" value="PAS"/>
    <property type="match status" value="1"/>
</dbReference>
<dbReference type="InterPro" id="IPR005467">
    <property type="entry name" value="His_kinase_dom"/>
</dbReference>
<dbReference type="NCBIfam" id="TIGR00229">
    <property type="entry name" value="sensory_box"/>
    <property type="match status" value="1"/>
</dbReference>
<evidence type="ECO:0000256" key="6">
    <source>
        <dbReference type="ARBA" id="ARBA00022777"/>
    </source>
</evidence>
<dbReference type="SUPFAM" id="SSF55874">
    <property type="entry name" value="ATPase domain of HSP90 chaperone/DNA topoisomerase II/histidine kinase"/>
    <property type="match status" value="1"/>
</dbReference>
<evidence type="ECO:0000256" key="8">
    <source>
        <dbReference type="ARBA" id="ARBA00023012"/>
    </source>
</evidence>
<dbReference type="SUPFAM" id="SSF55785">
    <property type="entry name" value="PYP-like sensor domain (PAS domain)"/>
    <property type="match status" value="1"/>
</dbReference>
<dbReference type="eggNOG" id="COG3829">
    <property type="taxonomic scope" value="Bacteria"/>
</dbReference>
<dbReference type="InterPro" id="IPR036097">
    <property type="entry name" value="HisK_dim/P_sf"/>
</dbReference>
<evidence type="ECO:0000259" key="10">
    <source>
        <dbReference type="PROSITE" id="PS50112"/>
    </source>
</evidence>
<accession>E6W5C0</accession>
<dbReference type="InterPro" id="IPR013767">
    <property type="entry name" value="PAS_fold"/>
</dbReference>
<evidence type="ECO:0000256" key="1">
    <source>
        <dbReference type="ARBA" id="ARBA00000085"/>
    </source>
</evidence>
<keyword evidence="6" id="KW-0418">Kinase</keyword>
<dbReference type="SMART" id="SM00387">
    <property type="entry name" value="HATPase_c"/>
    <property type="match status" value="1"/>
</dbReference>
<evidence type="ECO:0000256" key="5">
    <source>
        <dbReference type="ARBA" id="ARBA00022741"/>
    </source>
</evidence>
<dbReference type="Pfam" id="PF02518">
    <property type="entry name" value="HATPase_c"/>
    <property type="match status" value="1"/>
</dbReference>
<keyword evidence="5" id="KW-0547">Nucleotide-binding</keyword>
<gene>
    <name evidence="11" type="ordered locus">Selin_0092</name>
</gene>
<dbReference type="Pfam" id="PF00989">
    <property type="entry name" value="PAS"/>
    <property type="match status" value="1"/>
</dbReference>
<evidence type="ECO:0000313" key="12">
    <source>
        <dbReference type="Proteomes" id="UP000002572"/>
    </source>
</evidence>
<evidence type="ECO:0000256" key="2">
    <source>
        <dbReference type="ARBA" id="ARBA00012438"/>
    </source>
</evidence>
<dbReference type="RefSeq" id="WP_013504740.1">
    <property type="nucleotide sequence ID" value="NC_014836.1"/>
</dbReference>
<dbReference type="Gene3D" id="3.30.450.20">
    <property type="entry name" value="PAS domain"/>
    <property type="match status" value="1"/>
</dbReference>
<dbReference type="Gene3D" id="3.30.565.10">
    <property type="entry name" value="Histidine kinase-like ATPase, C-terminal domain"/>
    <property type="match status" value="1"/>
</dbReference>
<proteinExistence type="predicted"/>
<dbReference type="GO" id="GO:0006355">
    <property type="term" value="P:regulation of DNA-templated transcription"/>
    <property type="evidence" value="ECO:0007669"/>
    <property type="project" value="InterPro"/>
</dbReference>
<dbReference type="PROSITE" id="PS50109">
    <property type="entry name" value="HIS_KIN"/>
    <property type="match status" value="1"/>
</dbReference>
<dbReference type="InterPro" id="IPR004358">
    <property type="entry name" value="Sig_transdc_His_kin-like_C"/>
</dbReference>
<protein>
    <recommendedName>
        <fullName evidence="2">histidine kinase</fullName>
        <ecNumber evidence="2">2.7.13.3</ecNumber>
    </recommendedName>
</protein>
<dbReference type="InterPro" id="IPR000014">
    <property type="entry name" value="PAS"/>
</dbReference>
<keyword evidence="3" id="KW-0597">Phosphoprotein</keyword>
<dbReference type="InterPro" id="IPR003594">
    <property type="entry name" value="HATPase_dom"/>
</dbReference>
<dbReference type="Gene3D" id="1.10.287.130">
    <property type="match status" value="1"/>
</dbReference>
<dbReference type="PRINTS" id="PR00344">
    <property type="entry name" value="BCTRLSENSOR"/>
</dbReference>
<dbReference type="STRING" id="653733.Selin_0092"/>
<name>E6W5C0_DESIS</name>
<dbReference type="GO" id="GO:0000155">
    <property type="term" value="F:phosphorelay sensor kinase activity"/>
    <property type="evidence" value="ECO:0007669"/>
    <property type="project" value="InterPro"/>
</dbReference>
<dbReference type="eggNOG" id="COG4191">
    <property type="taxonomic scope" value="Bacteria"/>
</dbReference>
<dbReference type="PANTHER" id="PTHR43065">
    <property type="entry name" value="SENSOR HISTIDINE KINASE"/>
    <property type="match status" value="1"/>
</dbReference>